<dbReference type="EMBL" id="BARV01002302">
    <property type="protein sequence ID" value="GAH90844.1"/>
    <property type="molecule type" value="Genomic_DNA"/>
</dbReference>
<name>X1KL24_9ZZZZ</name>
<reference evidence="1" key="1">
    <citation type="journal article" date="2014" name="Front. Microbiol.">
        <title>High frequency of phylogenetically diverse reductive dehalogenase-homologous genes in deep subseafloor sedimentary metagenomes.</title>
        <authorList>
            <person name="Kawai M."/>
            <person name="Futagami T."/>
            <person name="Toyoda A."/>
            <person name="Takaki Y."/>
            <person name="Nishi S."/>
            <person name="Hori S."/>
            <person name="Arai W."/>
            <person name="Tsubouchi T."/>
            <person name="Morono Y."/>
            <person name="Uchiyama I."/>
            <person name="Ito T."/>
            <person name="Fujiyama A."/>
            <person name="Inagaki F."/>
            <person name="Takami H."/>
        </authorList>
    </citation>
    <scope>NUCLEOTIDE SEQUENCE</scope>
    <source>
        <strain evidence="1">Expedition CK06-06</strain>
    </source>
</reference>
<protein>
    <submittedName>
        <fullName evidence="1">Uncharacterized protein</fullName>
    </submittedName>
</protein>
<dbReference type="AlphaFoldDB" id="X1KL24"/>
<gene>
    <name evidence="1" type="ORF">S06H3_06048</name>
</gene>
<organism evidence="1">
    <name type="scientific">marine sediment metagenome</name>
    <dbReference type="NCBI Taxonomy" id="412755"/>
    <lineage>
        <taxon>unclassified sequences</taxon>
        <taxon>metagenomes</taxon>
        <taxon>ecological metagenomes</taxon>
    </lineage>
</organism>
<proteinExistence type="predicted"/>
<feature type="non-terminal residue" evidence="1">
    <location>
        <position position="40"/>
    </location>
</feature>
<accession>X1KL24</accession>
<evidence type="ECO:0000313" key="1">
    <source>
        <dbReference type="EMBL" id="GAH90844.1"/>
    </source>
</evidence>
<comment type="caution">
    <text evidence="1">The sequence shown here is derived from an EMBL/GenBank/DDBJ whole genome shotgun (WGS) entry which is preliminary data.</text>
</comment>
<sequence length="40" mass="4265">MTGQFDPTSQKAVWPSTGNYCRGGAYDADLLSCESIAILP</sequence>